<name>A0A481ZDD6_9VIRU</name>
<reference evidence="1" key="1">
    <citation type="journal article" date="2019" name="MBio">
        <title>Virus Genomes from Deep Sea Sediments Expand the Ocean Megavirome and Support Independent Origins of Viral Gigantism.</title>
        <authorList>
            <person name="Backstrom D."/>
            <person name="Yutin N."/>
            <person name="Jorgensen S.L."/>
            <person name="Dharamshi J."/>
            <person name="Homa F."/>
            <person name="Zaremba-Niedwiedzka K."/>
            <person name="Spang A."/>
            <person name="Wolf Y.I."/>
            <person name="Koonin E.V."/>
            <person name="Ettema T.J."/>
        </authorList>
    </citation>
    <scope>NUCLEOTIDE SEQUENCE</scope>
</reference>
<evidence type="ECO:0000313" key="1">
    <source>
        <dbReference type="EMBL" id="QBK93797.1"/>
    </source>
</evidence>
<protein>
    <submittedName>
        <fullName evidence="1">Uncharacterized protein</fullName>
    </submittedName>
</protein>
<proteinExistence type="predicted"/>
<accession>A0A481ZDD6</accession>
<dbReference type="EMBL" id="MK500605">
    <property type="protein sequence ID" value="QBK93797.1"/>
    <property type="molecule type" value="Genomic_DNA"/>
</dbReference>
<gene>
    <name evidence="1" type="ORF">LCPAC406_01110</name>
</gene>
<organism evidence="1">
    <name type="scientific">Pithovirus LCPAC406</name>
    <dbReference type="NCBI Taxonomy" id="2506599"/>
    <lineage>
        <taxon>Viruses</taxon>
        <taxon>Pithoviruses</taxon>
    </lineage>
</organism>
<sequence>MLRLEALKNKIHEIINFIKDGIYTQWFTEIKMYFDDEIEIKIDKNRCTGTTKKIHVAGNYLDLIQNDVISTEIIKRLYENI</sequence>